<protein>
    <submittedName>
        <fullName evidence="1">DUF2797 domain-containing protein</fullName>
    </submittedName>
</protein>
<proteinExistence type="predicted"/>
<gene>
    <name evidence="1" type="ORF">P8A19_10340</name>
</gene>
<dbReference type="EMBL" id="CP120988">
    <property type="protein sequence ID" value="WLQ55819.1"/>
    <property type="molecule type" value="Genomic_DNA"/>
</dbReference>
<dbReference type="RefSeq" id="WP_306071956.1">
    <property type="nucleotide sequence ID" value="NZ_CP120988.1"/>
</dbReference>
<name>A0ABY9ILW2_9ACTN</name>
<sequence>MDQGLASGTYVCHGITWASGDPRLLLAPVTGEPLIFAPVTGRRLAYQVSGTGRWCTGRYCFADRVRVEAVPCPDRAPAEAGGQCAACAGRDDFRFAHRFHAGGHVPDALAAYMAQPHWLYLATFADGTTKIGTAADPRKRSRLDEQGALIATYLARSADGRAVRFLEDALTRRLGLTQTVRAAAKLAALAGLRDLAPARSAHQQHLGRATEALNALNVTATPKAWAPPGEGDLLRTPDAERALYPHDPRSGEHGLTVLSCLGSQVLAILDGNGNGDGDGKQLPYLLDLGTLKGRRIVLGAQYSSPPAAVQSALF</sequence>
<dbReference type="Pfam" id="PF10977">
    <property type="entry name" value="DUF2797"/>
    <property type="match status" value="1"/>
</dbReference>
<dbReference type="Proteomes" id="UP001235744">
    <property type="component" value="Chromosome"/>
</dbReference>
<dbReference type="InterPro" id="IPR021246">
    <property type="entry name" value="DUF2797"/>
</dbReference>
<accession>A0ABY9ILW2</accession>
<evidence type="ECO:0000313" key="1">
    <source>
        <dbReference type="EMBL" id="WLQ55819.1"/>
    </source>
</evidence>
<reference evidence="1 2" key="1">
    <citation type="submission" date="2023-03" db="EMBL/GenBank/DDBJ databases">
        <title>Isolation and description of six Streptomyces strains from soil environments, able to metabolize different microbial glucans.</title>
        <authorList>
            <person name="Widen T."/>
            <person name="Larsbrink J."/>
        </authorList>
    </citation>
    <scope>NUCLEOTIDE SEQUENCE [LARGE SCALE GENOMIC DNA]</scope>
    <source>
        <strain evidence="1 2">Alt2</strain>
    </source>
</reference>
<organism evidence="1 2">
    <name type="scientific">Streptomyces poriferorum</name>
    <dbReference type="NCBI Taxonomy" id="2798799"/>
    <lineage>
        <taxon>Bacteria</taxon>
        <taxon>Bacillati</taxon>
        <taxon>Actinomycetota</taxon>
        <taxon>Actinomycetes</taxon>
        <taxon>Kitasatosporales</taxon>
        <taxon>Streptomycetaceae</taxon>
        <taxon>Streptomyces</taxon>
    </lineage>
</organism>
<evidence type="ECO:0000313" key="2">
    <source>
        <dbReference type="Proteomes" id="UP001235744"/>
    </source>
</evidence>
<keyword evidence="2" id="KW-1185">Reference proteome</keyword>